<dbReference type="PANTHER" id="PTHR12424">
    <property type="entry name" value="TWEETY-RELATED"/>
    <property type="match status" value="1"/>
</dbReference>
<keyword evidence="12 14" id="KW-0407">Ion channel</keyword>
<evidence type="ECO:0000256" key="7">
    <source>
        <dbReference type="ARBA" id="ARBA00023065"/>
    </source>
</evidence>
<evidence type="ECO:0000313" key="17">
    <source>
        <dbReference type="Proteomes" id="UP000326062"/>
    </source>
</evidence>
<feature type="region of interest" description="Disordered" evidence="15">
    <location>
        <begin position="1"/>
        <end position="47"/>
    </location>
</feature>
<feature type="transmembrane region" description="Helical" evidence="14">
    <location>
        <begin position="68"/>
        <end position="89"/>
    </location>
</feature>
<evidence type="ECO:0000256" key="1">
    <source>
        <dbReference type="ARBA" id="ARBA00004651"/>
    </source>
</evidence>
<evidence type="ECO:0000313" key="16">
    <source>
        <dbReference type="EMBL" id="KAB0338788.1"/>
    </source>
</evidence>
<feature type="region of interest" description="Disordered" evidence="15">
    <location>
        <begin position="93"/>
        <end position="115"/>
    </location>
</feature>
<dbReference type="Proteomes" id="UP000326062">
    <property type="component" value="Unassembled WGS sequence"/>
</dbReference>
<evidence type="ECO:0000256" key="9">
    <source>
        <dbReference type="ARBA" id="ARBA00023173"/>
    </source>
</evidence>
<keyword evidence="9 14" id="KW-0869">Chloride channel</keyword>
<dbReference type="PANTHER" id="PTHR12424:SF4">
    <property type="entry name" value="PROTEIN TWEETY HOMOLOG 3"/>
    <property type="match status" value="1"/>
</dbReference>
<keyword evidence="8 14" id="KW-0472">Membrane</keyword>
<feature type="compositionally biased region" description="Low complexity" evidence="15">
    <location>
        <begin position="181"/>
        <end position="196"/>
    </location>
</feature>
<evidence type="ECO:0000256" key="15">
    <source>
        <dbReference type="SAM" id="MobiDB-lite"/>
    </source>
</evidence>
<dbReference type="InterPro" id="IPR006990">
    <property type="entry name" value="Tweety"/>
</dbReference>
<sequence>QLGEERELLGEGVAGGGGRAAERGEWEEEEWLGEGQEEGAAGGGEGATGEGDYVQALTGFCYDGVEGLIYLALFSFVTALMFSSVVCSVPHTWQQKRGPDEDGEEEAAPGPRQAHDSLYRVHMPSLYSCGSSYGSETSIPAAAHTVSNAPVTEYMSQNANFQNPRCENTPLIGRESPPPSAALSLSLLHSSRPVPS</sequence>
<evidence type="ECO:0000256" key="14">
    <source>
        <dbReference type="RuleBase" id="RU361114"/>
    </source>
</evidence>
<evidence type="ECO:0000256" key="2">
    <source>
        <dbReference type="ARBA" id="ARBA00009849"/>
    </source>
</evidence>
<dbReference type="GO" id="GO:0034707">
    <property type="term" value="C:chloride channel complex"/>
    <property type="evidence" value="ECO:0007669"/>
    <property type="project" value="UniProtKB-UniRule"/>
</dbReference>
<organism evidence="16 17">
    <name type="scientific">Muntiacus reevesi</name>
    <name type="common">Reeves' muntjac</name>
    <name type="synonym">Cervus reevesi</name>
    <dbReference type="NCBI Taxonomy" id="9886"/>
    <lineage>
        <taxon>Eukaryota</taxon>
        <taxon>Metazoa</taxon>
        <taxon>Chordata</taxon>
        <taxon>Craniata</taxon>
        <taxon>Vertebrata</taxon>
        <taxon>Euteleostomi</taxon>
        <taxon>Mammalia</taxon>
        <taxon>Eutheria</taxon>
        <taxon>Laurasiatheria</taxon>
        <taxon>Artiodactyla</taxon>
        <taxon>Ruminantia</taxon>
        <taxon>Pecora</taxon>
        <taxon>Cervidae</taxon>
        <taxon>Muntiacinae</taxon>
        <taxon>Muntiacus</taxon>
    </lineage>
</organism>
<comment type="similarity">
    <text evidence="2 14">Belongs to the tweety family.</text>
</comment>
<accession>A0A5N3UPZ4</accession>
<protein>
    <recommendedName>
        <fullName evidence="14">Protein tweety homolog</fullName>
    </recommendedName>
</protein>
<evidence type="ECO:0000256" key="3">
    <source>
        <dbReference type="ARBA" id="ARBA00022448"/>
    </source>
</evidence>
<keyword evidence="5 14" id="KW-0812">Transmembrane</keyword>
<name>A0A5N3UPZ4_MUNRE</name>
<dbReference type="GO" id="GO:0072320">
    <property type="term" value="F:volume-sensitive chloride channel activity"/>
    <property type="evidence" value="ECO:0007669"/>
    <property type="project" value="TreeGrafter"/>
</dbReference>
<evidence type="ECO:0000256" key="8">
    <source>
        <dbReference type="ARBA" id="ARBA00023136"/>
    </source>
</evidence>
<keyword evidence="4" id="KW-1003">Cell membrane</keyword>
<comment type="caution">
    <text evidence="16">The sequence shown here is derived from an EMBL/GenBank/DDBJ whole genome shotgun (WGS) entry which is preliminary data.</text>
</comment>
<keyword evidence="3 14" id="KW-0813">Transport</keyword>
<feature type="non-terminal residue" evidence="16">
    <location>
        <position position="1"/>
    </location>
</feature>
<evidence type="ECO:0000256" key="13">
    <source>
        <dbReference type="ARBA" id="ARBA00044642"/>
    </source>
</evidence>
<reference evidence="16 17" key="1">
    <citation type="submission" date="2019-06" db="EMBL/GenBank/DDBJ databases">
        <title>Discovery of a novel chromosome fission-fusion reversal in muntjac.</title>
        <authorList>
            <person name="Mudd A.B."/>
            <person name="Bredeson J.V."/>
            <person name="Baum R."/>
            <person name="Hockemeyer D."/>
            <person name="Rokhsar D.S."/>
        </authorList>
    </citation>
    <scope>NUCLEOTIDE SEQUENCE [LARGE SCALE GENOMIC DNA]</scope>
    <source>
        <strain evidence="16">UCam_UCB_Mr</strain>
        <tissue evidence="16">Fibroblast cell line</tissue>
    </source>
</reference>
<dbReference type="EMBL" id="VCEB01007456">
    <property type="protein sequence ID" value="KAB0338788.1"/>
    <property type="molecule type" value="Genomic_DNA"/>
</dbReference>
<comment type="function">
    <text evidence="14">Probable chloride channel.</text>
</comment>
<keyword evidence="17" id="KW-1185">Reference proteome</keyword>
<feature type="compositionally biased region" description="Acidic residues" evidence="15">
    <location>
        <begin position="25"/>
        <end position="37"/>
    </location>
</feature>
<comment type="catalytic activity">
    <reaction evidence="13">
        <text>L-glutamate(out) = L-glutamate(in)</text>
        <dbReference type="Rhea" id="RHEA:66336"/>
        <dbReference type="ChEBI" id="CHEBI:29985"/>
    </reaction>
    <physiologicalReaction direction="right-to-left" evidence="13">
        <dbReference type="Rhea" id="RHEA:66338"/>
    </physiologicalReaction>
</comment>
<comment type="caution">
    <text evidence="14">Lacks conserved residue(s) required for the propagation of feature annotation.</text>
</comment>
<keyword evidence="10" id="KW-0325">Glycoprotein</keyword>
<keyword evidence="7 14" id="KW-0406">Ion transport</keyword>
<dbReference type="GO" id="GO:0005886">
    <property type="term" value="C:plasma membrane"/>
    <property type="evidence" value="ECO:0007669"/>
    <property type="project" value="UniProtKB-SubCell"/>
</dbReference>
<dbReference type="AlphaFoldDB" id="A0A5N3UPZ4"/>
<evidence type="ECO:0000256" key="10">
    <source>
        <dbReference type="ARBA" id="ARBA00023180"/>
    </source>
</evidence>
<evidence type="ECO:0000256" key="6">
    <source>
        <dbReference type="ARBA" id="ARBA00022989"/>
    </source>
</evidence>
<dbReference type="GO" id="GO:0005229">
    <property type="term" value="F:intracellularly calcium-gated chloride channel activity"/>
    <property type="evidence" value="ECO:0007669"/>
    <property type="project" value="TreeGrafter"/>
</dbReference>
<evidence type="ECO:0000256" key="12">
    <source>
        <dbReference type="ARBA" id="ARBA00023303"/>
    </source>
</evidence>
<feature type="region of interest" description="Disordered" evidence="15">
    <location>
        <begin position="160"/>
        <end position="196"/>
    </location>
</feature>
<comment type="subcellular location">
    <subcellularLocation>
        <location evidence="1">Cell membrane</location>
        <topology evidence="1">Multi-pass membrane protein</topology>
    </subcellularLocation>
</comment>
<gene>
    <name evidence="16" type="ORF">FD755_025152</name>
</gene>
<dbReference type="Pfam" id="PF04906">
    <property type="entry name" value="Tweety"/>
    <property type="match status" value="1"/>
</dbReference>
<keyword evidence="6 14" id="KW-1133">Transmembrane helix</keyword>
<evidence type="ECO:0000256" key="5">
    <source>
        <dbReference type="ARBA" id="ARBA00022692"/>
    </source>
</evidence>
<evidence type="ECO:0000256" key="4">
    <source>
        <dbReference type="ARBA" id="ARBA00022475"/>
    </source>
</evidence>
<proteinExistence type="inferred from homology"/>
<evidence type="ECO:0000256" key="11">
    <source>
        <dbReference type="ARBA" id="ARBA00023214"/>
    </source>
</evidence>
<keyword evidence="11 14" id="KW-0868">Chloride</keyword>